<sequence length="163" mass="18197">MYTAGIITASDKGYNGERIDESGKIIIEILQRYGYKIEKYALIPDEQVKLEKEMIYMSDNLRVNLILTTGGTGFSNRDVTPEATKNIITKEANGIAEAIRYYSLQLTKRAMLSRGVSGIRGNTLIINLPGSPKAVREILEYILDTIYHGLQILNSDTSECARC</sequence>
<evidence type="ECO:0000256" key="2">
    <source>
        <dbReference type="ARBA" id="ARBA00005046"/>
    </source>
</evidence>
<dbReference type="AlphaFoldDB" id="A0A919VML3"/>
<dbReference type="EMBL" id="BOPZ01000021">
    <property type="protein sequence ID" value="GIM29703.1"/>
    <property type="molecule type" value="Genomic_DNA"/>
</dbReference>
<keyword evidence="3" id="KW-0501">Molybdenum cofactor biosynthesis</keyword>
<accession>A0A919VML3</accession>
<evidence type="ECO:0000259" key="4">
    <source>
        <dbReference type="SMART" id="SM00852"/>
    </source>
</evidence>
<protein>
    <submittedName>
        <fullName evidence="5">Molybdenum cofactor biosynthesis protein B</fullName>
    </submittedName>
</protein>
<dbReference type="GO" id="GO:0006777">
    <property type="term" value="P:Mo-molybdopterin cofactor biosynthetic process"/>
    <property type="evidence" value="ECO:0007669"/>
    <property type="project" value="UniProtKB-KW"/>
</dbReference>
<evidence type="ECO:0000313" key="5">
    <source>
        <dbReference type="EMBL" id="GIM29703.1"/>
    </source>
</evidence>
<comment type="function">
    <text evidence="1">May be involved in the biosynthesis of molybdopterin.</text>
</comment>
<dbReference type="InterPro" id="IPR051920">
    <property type="entry name" value="MPT_Adenylyltrnsfr/MoaC-Rel"/>
</dbReference>
<dbReference type="Proteomes" id="UP000679179">
    <property type="component" value="Unassembled WGS sequence"/>
</dbReference>
<dbReference type="PROSITE" id="PS01078">
    <property type="entry name" value="MOCF_BIOSYNTHESIS_1"/>
    <property type="match status" value="1"/>
</dbReference>
<dbReference type="NCBIfam" id="TIGR00177">
    <property type="entry name" value="molyb_syn"/>
    <property type="match status" value="1"/>
</dbReference>
<dbReference type="SMART" id="SM00852">
    <property type="entry name" value="MoCF_biosynth"/>
    <property type="match status" value="1"/>
</dbReference>
<dbReference type="Gene3D" id="3.40.980.10">
    <property type="entry name" value="MoaB/Mog-like domain"/>
    <property type="match status" value="1"/>
</dbReference>
<dbReference type="InterPro" id="IPR008284">
    <property type="entry name" value="MoCF_biosynth_CS"/>
</dbReference>
<dbReference type="PANTHER" id="PTHR43764:SF1">
    <property type="entry name" value="MOLYBDOPTERIN MOLYBDOTRANSFERASE"/>
    <property type="match status" value="1"/>
</dbReference>
<evidence type="ECO:0000256" key="3">
    <source>
        <dbReference type="ARBA" id="ARBA00023150"/>
    </source>
</evidence>
<dbReference type="InterPro" id="IPR001453">
    <property type="entry name" value="MoaB/Mog_dom"/>
</dbReference>
<dbReference type="PANTHER" id="PTHR43764">
    <property type="entry name" value="MOLYBDENUM COFACTOR BIOSYNTHESIS"/>
    <property type="match status" value="1"/>
</dbReference>
<comment type="pathway">
    <text evidence="2">Cofactor biosynthesis; molybdopterin biosynthesis.</text>
</comment>
<evidence type="ECO:0000256" key="1">
    <source>
        <dbReference type="ARBA" id="ARBA00003487"/>
    </source>
</evidence>
<dbReference type="RefSeq" id="WP_212904395.1">
    <property type="nucleotide sequence ID" value="NZ_BOPZ01000021.1"/>
</dbReference>
<dbReference type="Pfam" id="PF00994">
    <property type="entry name" value="MoCF_biosynth"/>
    <property type="match status" value="1"/>
</dbReference>
<name>A0A919VML3_9CLOT</name>
<organism evidence="5 6">
    <name type="scientific">Clostridium polyendosporum</name>
    <dbReference type="NCBI Taxonomy" id="69208"/>
    <lineage>
        <taxon>Bacteria</taxon>
        <taxon>Bacillati</taxon>
        <taxon>Bacillota</taxon>
        <taxon>Clostridia</taxon>
        <taxon>Eubacteriales</taxon>
        <taxon>Clostridiaceae</taxon>
        <taxon>Clostridium</taxon>
    </lineage>
</organism>
<reference evidence="5" key="1">
    <citation type="submission" date="2021-03" db="EMBL/GenBank/DDBJ databases">
        <title>Taxonomic study of Clostridium polyendosporum from meadow-gley soil under rice.</title>
        <authorList>
            <person name="Kobayashi H."/>
            <person name="Tanizawa Y."/>
            <person name="Yagura M."/>
        </authorList>
    </citation>
    <scope>NUCLEOTIDE SEQUENCE</scope>
    <source>
        <strain evidence="5">JCM 30710</strain>
    </source>
</reference>
<proteinExistence type="predicted"/>
<evidence type="ECO:0000313" key="6">
    <source>
        <dbReference type="Proteomes" id="UP000679179"/>
    </source>
</evidence>
<dbReference type="SUPFAM" id="SSF53218">
    <property type="entry name" value="Molybdenum cofactor biosynthesis proteins"/>
    <property type="match status" value="1"/>
</dbReference>
<dbReference type="InterPro" id="IPR036425">
    <property type="entry name" value="MoaB/Mog-like_dom_sf"/>
</dbReference>
<comment type="caution">
    <text evidence="5">The sequence shown here is derived from an EMBL/GenBank/DDBJ whole genome shotgun (WGS) entry which is preliminary data.</text>
</comment>
<keyword evidence="6" id="KW-1185">Reference proteome</keyword>
<gene>
    <name evidence="5" type="primary">mogA</name>
    <name evidence="5" type="ORF">CPJCM30710_23690</name>
</gene>
<feature type="domain" description="MoaB/Mog" evidence="4">
    <location>
        <begin position="5"/>
        <end position="149"/>
    </location>
</feature>
<dbReference type="CDD" id="cd00886">
    <property type="entry name" value="MogA_MoaB"/>
    <property type="match status" value="1"/>
</dbReference>